<name>A0A0G4EHW7_VITBC</name>
<evidence type="ECO:0000313" key="1">
    <source>
        <dbReference type="EMBL" id="CEL95519.1"/>
    </source>
</evidence>
<proteinExistence type="predicted"/>
<dbReference type="Proteomes" id="UP000041254">
    <property type="component" value="Unassembled WGS sequence"/>
</dbReference>
<keyword evidence="2" id="KW-1185">Reference proteome</keyword>
<accession>A0A0G4EHW7</accession>
<evidence type="ECO:0000313" key="2">
    <source>
        <dbReference type="Proteomes" id="UP000041254"/>
    </source>
</evidence>
<dbReference type="VEuPathDB" id="CryptoDB:Vbra_11949"/>
<dbReference type="EMBL" id="CDMY01000228">
    <property type="protein sequence ID" value="CEL95519.1"/>
    <property type="molecule type" value="Genomic_DNA"/>
</dbReference>
<sequence>MPATAAASPVPMSTQQSSADCFRLSLNLFASCTTPRSSAADPSRFRGGMHVELYEETFHDRHPRDTVTHITLADLDRPQSELGDFDMYSDDGLSIDCTASHLDGTNASEDSVRVMKSVGRPVVGATARCHSVTFHPRTPYPSEWADFVFENVAVPRREWPVVLPRRTQSRSELSEVDVDLDDGWTRWE</sequence>
<dbReference type="AlphaFoldDB" id="A0A0G4EHW7"/>
<gene>
    <name evidence="1" type="ORF">Vbra_11949</name>
</gene>
<organism evidence="1 2">
    <name type="scientific">Vitrella brassicaformis (strain CCMP3155)</name>
    <dbReference type="NCBI Taxonomy" id="1169540"/>
    <lineage>
        <taxon>Eukaryota</taxon>
        <taxon>Sar</taxon>
        <taxon>Alveolata</taxon>
        <taxon>Colpodellida</taxon>
        <taxon>Vitrellaceae</taxon>
        <taxon>Vitrella</taxon>
    </lineage>
</organism>
<reference evidence="1 2" key="1">
    <citation type="submission" date="2014-11" db="EMBL/GenBank/DDBJ databases">
        <authorList>
            <person name="Zhu J."/>
            <person name="Qi W."/>
            <person name="Song R."/>
        </authorList>
    </citation>
    <scope>NUCLEOTIDE SEQUENCE [LARGE SCALE GENOMIC DNA]</scope>
</reference>
<protein>
    <submittedName>
        <fullName evidence="1">Uncharacterized protein</fullName>
    </submittedName>
</protein>
<dbReference type="InParanoid" id="A0A0G4EHW7"/>